<dbReference type="AlphaFoldDB" id="A0A3R0XUU2"/>
<comment type="caution">
    <text evidence="2">The sequence shown here is derived from an EMBL/GenBank/DDBJ whole genome shotgun (WGS) entry which is preliminary data.</text>
</comment>
<reference evidence="2" key="1">
    <citation type="submission" date="2018-07" db="EMBL/GenBank/DDBJ databases">
        <authorList>
            <person name="Ashton P.M."/>
            <person name="Dallman T."/>
            <person name="Nair S."/>
            <person name="De Pinna E."/>
            <person name="Peters T."/>
            <person name="Grant K."/>
        </authorList>
    </citation>
    <scope>NUCLEOTIDE SEQUENCE [LARGE SCALE GENOMIC DNA]</scope>
    <source>
        <strain evidence="2">157339</strain>
    </source>
</reference>
<dbReference type="EMBL" id="AAGLPX010000114">
    <property type="protein sequence ID" value="EBP4002204.1"/>
    <property type="molecule type" value="Genomic_DNA"/>
</dbReference>
<evidence type="ECO:0000313" key="1">
    <source>
        <dbReference type="EMBL" id="EBP4002204.1"/>
    </source>
</evidence>
<organism evidence="2">
    <name type="scientific">Salmonella enterica I</name>
    <dbReference type="NCBI Taxonomy" id="59201"/>
    <lineage>
        <taxon>Bacteria</taxon>
        <taxon>Pseudomonadati</taxon>
        <taxon>Pseudomonadota</taxon>
        <taxon>Gammaproteobacteria</taxon>
        <taxon>Enterobacterales</taxon>
        <taxon>Enterobacteriaceae</taxon>
        <taxon>Salmonella</taxon>
    </lineage>
</organism>
<protein>
    <submittedName>
        <fullName evidence="2">Uncharacterized protein</fullName>
    </submittedName>
</protein>
<gene>
    <name evidence="2" type="ORF">DRU74_27075</name>
    <name evidence="1" type="ORF">S301_27030</name>
</gene>
<dbReference type="Proteomes" id="UP000885374">
    <property type="component" value="Unassembled WGS sequence"/>
</dbReference>
<sequence length="61" mass="6709">MVWWSCRYSSCPSLNKDVAVGSALPGHGLKAMPLWFSTLWLPRCDGLCRASIVAGLPWMQG</sequence>
<name>A0A3R0XUU2_SALET</name>
<dbReference type="Proteomes" id="UP000839575">
    <property type="component" value="Unassembled WGS sequence"/>
</dbReference>
<proteinExistence type="predicted"/>
<dbReference type="EMBL" id="RVHM01000090">
    <property type="protein sequence ID" value="MLV00284.1"/>
    <property type="molecule type" value="Genomic_DNA"/>
</dbReference>
<reference evidence="1" key="2">
    <citation type="submission" date="2018-07" db="EMBL/GenBank/DDBJ databases">
        <authorList>
            <consortium name="GenomeTrakr network: Whole genome sequencing for foodborne pathogen traceback"/>
        </authorList>
    </citation>
    <scope>NUCLEOTIDE SEQUENCE [LARGE SCALE GENOMIC DNA]</scope>
    <source>
        <strain evidence="1">CFSAN002851</strain>
    </source>
</reference>
<accession>A0A5U3F1X5</accession>
<accession>A0A3R0XUU2</accession>
<evidence type="ECO:0000313" key="2">
    <source>
        <dbReference type="EMBL" id="MLV00284.1"/>
    </source>
</evidence>